<organism evidence="3 4">
    <name type="scientific">Streptomyces monashensis</name>
    <dbReference type="NCBI Taxonomy" id="1678012"/>
    <lineage>
        <taxon>Bacteria</taxon>
        <taxon>Bacillati</taxon>
        <taxon>Actinomycetota</taxon>
        <taxon>Actinomycetes</taxon>
        <taxon>Kitasatosporales</taxon>
        <taxon>Streptomycetaceae</taxon>
        <taxon>Streptomyces</taxon>
    </lineage>
</organism>
<reference evidence="3 4" key="1">
    <citation type="submission" date="2016-10" db="EMBL/GenBank/DDBJ databases">
        <title>Genome sequence of Streptomyces sp. MUSC 1.</title>
        <authorList>
            <person name="Lee L.-H."/>
            <person name="Ser H.-L."/>
            <person name="Law J.W.-F."/>
        </authorList>
    </citation>
    <scope>NUCLEOTIDE SEQUENCE [LARGE SCALE GENOMIC DNA]</scope>
    <source>
        <strain evidence="3 4">MUSC 1</strain>
    </source>
</reference>
<evidence type="ECO:0000256" key="1">
    <source>
        <dbReference type="SAM" id="MobiDB-lite"/>
    </source>
</evidence>
<dbReference type="AlphaFoldDB" id="A0A1S2NY06"/>
<sequence>MEARQERIRAAGGHGTDQAVLLGTALVATITVNSDPSNWGPTDSIIGIVLLLIIGAHYRWSEYGVGWDRAVKTWTFAAITALCVCLVAAFPELKISGSEDTTDTWLIPITWAVSTPILWAAHVKLPVRGNVRDDAAGRESQESVLDVRPDAAGSDA</sequence>
<keyword evidence="4" id="KW-1185">Reference proteome</keyword>
<gene>
    <name evidence="3" type="ORF">BIV23_44060</name>
</gene>
<comment type="caution">
    <text evidence="3">The sequence shown here is derived from an EMBL/GenBank/DDBJ whole genome shotgun (WGS) entry which is preliminary data.</text>
</comment>
<name>A0A1S2NY06_9ACTN</name>
<evidence type="ECO:0000313" key="3">
    <source>
        <dbReference type="EMBL" id="OIJ86311.1"/>
    </source>
</evidence>
<proteinExistence type="predicted"/>
<feature type="transmembrane region" description="Helical" evidence="2">
    <location>
        <begin position="105"/>
        <end position="123"/>
    </location>
</feature>
<protein>
    <submittedName>
        <fullName evidence="3">Uncharacterized protein</fullName>
    </submittedName>
</protein>
<feature type="region of interest" description="Disordered" evidence="1">
    <location>
        <begin position="136"/>
        <end position="156"/>
    </location>
</feature>
<evidence type="ECO:0000256" key="2">
    <source>
        <dbReference type="SAM" id="Phobius"/>
    </source>
</evidence>
<dbReference type="Proteomes" id="UP000179642">
    <property type="component" value="Unassembled WGS sequence"/>
</dbReference>
<keyword evidence="2" id="KW-0472">Membrane</keyword>
<keyword evidence="2" id="KW-0812">Transmembrane</keyword>
<keyword evidence="2" id="KW-1133">Transmembrane helix</keyword>
<accession>A0A1S2NY06</accession>
<evidence type="ECO:0000313" key="4">
    <source>
        <dbReference type="Proteomes" id="UP000179642"/>
    </source>
</evidence>
<feature type="compositionally biased region" description="Basic and acidic residues" evidence="1">
    <location>
        <begin position="136"/>
        <end position="149"/>
    </location>
</feature>
<feature type="transmembrane region" description="Helical" evidence="2">
    <location>
        <begin position="44"/>
        <end position="61"/>
    </location>
</feature>
<feature type="transmembrane region" description="Helical" evidence="2">
    <location>
        <begin position="73"/>
        <end position="93"/>
    </location>
</feature>
<dbReference type="EMBL" id="MLYO01000126">
    <property type="protein sequence ID" value="OIJ86311.1"/>
    <property type="molecule type" value="Genomic_DNA"/>
</dbReference>